<keyword evidence="1 4" id="KW-0132">Cell division</keyword>
<dbReference type="Proteomes" id="UP001329915">
    <property type="component" value="Chromosome"/>
</dbReference>
<dbReference type="AlphaFoldDB" id="A0AAU0UL52"/>
<evidence type="ECO:0000259" key="7">
    <source>
        <dbReference type="Pfam" id="PF14527"/>
    </source>
</evidence>
<dbReference type="PANTHER" id="PTHR37307:SF1">
    <property type="entry name" value="CELL DIVISION PROTEIN WHIA-RELATED"/>
    <property type="match status" value="1"/>
</dbReference>
<comment type="function">
    <text evidence="4">Involved in cell division and chromosome segregation.</text>
</comment>
<dbReference type="HAMAP" id="MF_01420">
    <property type="entry name" value="HTH_type_WhiA"/>
    <property type="match status" value="1"/>
</dbReference>
<dbReference type="Pfam" id="PF14527">
    <property type="entry name" value="LAGLIDADG_WhiA"/>
    <property type="match status" value="1"/>
</dbReference>
<accession>A0AAU0UL52</accession>
<evidence type="ECO:0000256" key="2">
    <source>
        <dbReference type="ARBA" id="ARBA00023125"/>
    </source>
</evidence>
<keyword evidence="9" id="KW-1185">Reference proteome</keyword>
<dbReference type="InterPro" id="IPR003802">
    <property type="entry name" value="Sporulation_regulator_WhiA"/>
</dbReference>
<evidence type="ECO:0000256" key="1">
    <source>
        <dbReference type="ARBA" id="ARBA00022618"/>
    </source>
</evidence>
<dbReference type="Pfam" id="PF02650">
    <property type="entry name" value="HTH_WhiA"/>
    <property type="match status" value="1"/>
</dbReference>
<evidence type="ECO:0000256" key="4">
    <source>
        <dbReference type="HAMAP-Rule" id="MF_01420"/>
    </source>
</evidence>
<evidence type="ECO:0000313" key="9">
    <source>
        <dbReference type="Proteomes" id="UP001329915"/>
    </source>
</evidence>
<dbReference type="RefSeq" id="WP_366923824.1">
    <property type="nucleotide sequence ID" value="NZ_CP121694.1"/>
</dbReference>
<feature type="domain" description="Sporulation regulator WhiA C-terminal" evidence="5">
    <location>
        <begin position="224"/>
        <end position="306"/>
    </location>
</feature>
<dbReference type="SUPFAM" id="SSF55608">
    <property type="entry name" value="Homing endonucleases"/>
    <property type="match status" value="1"/>
</dbReference>
<sequence length="312" mass="35477">MSFSAKCKNELARKVPEKECCRLAELSALIRMDGTIKLEAGQKISLWIDTENAAVARKTIKLIKNLFDIDTQTLVRRRQRLRKNNVYRVEVAHQPGLMRMLQQTGTDWIMGRGMEQWEGKHLDKLCCQKAYLRGAFLAAGSVNDPQAGSYHLEIVSHDHGQLNLLRRMINRFKLEPRLTNRKDGEMLYLKGAEKIIGFLSLVGAHSALLNFENIRIYKDIRNNVNRLVNCDSANLNKSVNAAARQIEAIQLIAAETGLDKLSPALRDIAYMRMENPDVSLKELGEMMDPPLGKSAVNHRIRRIEQAAAKYKR</sequence>
<dbReference type="InterPro" id="IPR023054">
    <property type="entry name" value="Sporulation_regulator_WhiA_C"/>
</dbReference>
<evidence type="ECO:0000256" key="3">
    <source>
        <dbReference type="ARBA" id="ARBA00023306"/>
    </source>
</evidence>
<dbReference type="PANTHER" id="PTHR37307">
    <property type="entry name" value="CELL DIVISION PROTEIN WHIA-RELATED"/>
    <property type="match status" value="1"/>
</dbReference>
<dbReference type="KEGG" id="dbc:MFMK1_000737"/>
<dbReference type="InterPro" id="IPR039518">
    <property type="entry name" value="WhiA_LAGLIDADG_dom"/>
</dbReference>
<dbReference type="Pfam" id="PF10298">
    <property type="entry name" value="WhiA_N"/>
    <property type="match status" value="1"/>
</dbReference>
<feature type="domain" description="WhiA LAGLIDADG-like" evidence="7">
    <location>
        <begin position="129"/>
        <end position="221"/>
    </location>
</feature>
<gene>
    <name evidence="4 8" type="primary">whiA</name>
    <name evidence="8" type="ORF">MFMK1_000737</name>
</gene>
<dbReference type="GO" id="GO:0003677">
    <property type="term" value="F:DNA binding"/>
    <property type="evidence" value="ECO:0007669"/>
    <property type="project" value="UniProtKB-UniRule"/>
</dbReference>
<dbReference type="NCBIfam" id="TIGR00647">
    <property type="entry name" value="DNA_bind_WhiA"/>
    <property type="match status" value="1"/>
</dbReference>
<reference evidence="8 9" key="1">
    <citation type="submission" date="2023-04" db="EMBL/GenBank/DDBJ databases">
        <authorList>
            <person name="Hsu D."/>
        </authorList>
    </citation>
    <scope>NUCLEOTIDE SEQUENCE [LARGE SCALE GENOMIC DNA]</scope>
    <source>
        <strain evidence="8 9">MK1</strain>
    </source>
</reference>
<evidence type="ECO:0000259" key="6">
    <source>
        <dbReference type="Pfam" id="PF10298"/>
    </source>
</evidence>
<dbReference type="Gene3D" id="3.10.28.10">
    <property type="entry name" value="Homing endonucleases"/>
    <property type="match status" value="1"/>
</dbReference>
<keyword evidence="3 4" id="KW-0131">Cell cycle</keyword>
<evidence type="ECO:0000259" key="5">
    <source>
        <dbReference type="Pfam" id="PF02650"/>
    </source>
</evidence>
<dbReference type="InterPro" id="IPR018478">
    <property type="entry name" value="Sporu_reg_WhiA_N_dom"/>
</dbReference>
<name>A0AAU0UL52_9FIRM</name>
<dbReference type="GO" id="GO:0043937">
    <property type="term" value="P:regulation of sporulation"/>
    <property type="evidence" value="ECO:0007669"/>
    <property type="project" value="InterPro"/>
</dbReference>
<evidence type="ECO:0000313" key="8">
    <source>
        <dbReference type="EMBL" id="WRO20947.1"/>
    </source>
</evidence>
<keyword evidence="2 4" id="KW-0238">DNA-binding</keyword>
<proteinExistence type="inferred from homology"/>
<comment type="similarity">
    <text evidence="4">Belongs to the WhiA family.</text>
</comment>
<feature type="domain" description="Sporulation transcription regulator WhiA N-terminal" evidence="6">
    <location>
        <begin position="19"/>
        <end position="105"/>
    </location>
</feature>
<organism evidence="8 9">
    <name type="scientific">Metallumcola ferriviriculae</name>
    <dbReference type="NCBI Taxonomy" id="3039180"/>
    <lineage>
        <taxon>Bacteria</taxon>
        <taxon>Bacillati</taxon>
        <taxon>Bacillota</taxon>
        <taxon>Clostridia</taxon>
        <taxon>Neomoorellales</taxon>
        <taxon>Desulfitibacteraceae</taxon>
        <taxon>Metallumcola</taxon>
    </lineage>
</organism>
<dbReference type="InterPro" id="IPR027434">
    <property type="entry name" value="Homing_endonucl"/>
</dbReference>
<protein>
    <recommendedName>
        <fullName evidence="4">Probable cell division protein WhiA</fullName>
    </recommendedName>
</protein>
<dbReference type="EMBL" id="CP121694">
    <property type="protein sequence ID" value="WRO20947.1"/>
    <property type="molecule type" value="Genomic_DNA"/>
</dbReference>
<dbReference type="GO" id="GO:0051301">
    <property type="term" value="P:cell division"/>
    <property type="evidence" value="ECO:0007669"/>
    <property type="project" value="UniProtKB-UniRule"/>
</dbReference>